<evidence type="ECO:0000256" key="2">
    <source>
        <dbReference type="ARBA" id="ARBA00022835"/>
    </source>
</evidence>
<dbReference type="EMBL" id="AUZY01005752">
    <property type="protein sequence ID" value="EQD57492.1"/>
    <property type="molecule type" value="Genomic_DNA"/>
</dbReference>
<dbReference type="GO" id="GO:0034475">
    <property type="term" value="P:U4 snRNA 3'-end processing"/>
    <property type="evidence" value="ECO:0007669"/>
    <property type="project" value="TreeGrafter"/>
</dbReference>
<dbReference type="SUPFAM" id="SSF50249">
    <property type="entry name" value="Nucleic acid-binding proteins"/>
    <property type="match status" value="1"/>
</dbReference>
<dbReference type="SUPFAM" id="SSF110324">
    <property type="entry name" value="Ribosomal L27 protein-like"/>
    <property type="match status" value="1"/>
</dbReference>
<dbReference type="PANTHER" id="PTHR21321:SF4">
    <property type="entry name" value="EXOSOME COMPLEX COMPONENT RRP4"/>
    <property type="match status" value="1"/>
</dbReference>
<evidence type="ECO:0000256" key="3">
    <source>
        <dbReference type="ARBA" id="ARBA00022884"/>
    </source>
</evidence>
<proteinExistence type="inferred from homology"/>
<dbReference type="InterPro" id="IPR023474">
    <property type="entry name" value="Rrp4"/>
</dbReference>
<reference evidence="6" key="1">
    <citation type="submission" date="2013-08" db="EMBL/GenBank/DDBJ databases">
        <authorList>
            <person name="Mendez C."/>
            <person name="Richter M."/>
            <person name="Ferrer M."/>
            <person name="Sanchez J."/>
        </authorList>
    </citation>
    <scope>NUCLEOTIDE SEQUENCE</scope>
</reference>
<dbReference type="GO" id="GO:0000467">
    <property type="term" value="P:exonucleolytic trimming to generate mature 3'-end of 5.8S rRNA from tricistronic rRNA transcript (SSU-rRNA, 5.8S rRNA, LSU-rRNA)"/>
    <property type="evidence" value="ECO:0007669"/>
    <property type="project" value="TreeGrafter"/>
</dbReference>
<gene>
    <name evidence="6" type="ORF">B1B_08777</name>
</gene>
<organism evidence="6">
    <name type="scientific">mine drainage metagenome</name>
    <dbReference type="NCBI Taxonomy" id="410659"/>
    <lineage>
        <taxon>unclassified sequences</taxon>
        <taxon>metagenomes</taxon>
        <taxon>ecological metagenomes</taxon>
    </lineage>
</organism>
<dbReference type="Gene3D" id="2.40.50.100">
    <property type="match status" value="1"/>
</dbReference>
<name>T1AJK7_9ZZZZ</name>
<dbReference type="SMART" id="SM00322">
    <property type="entry name" value="KH"/>
    <property type="match status" value="1"/>
</dbReference>
<dbReference type="PANTHER" id="PTHR21321">
    <property type="entry name" value="PNAS-3 RELATED"/>
    <property type="match status" value="1"/>
</dbReference>
<feature type="domain" description="K Homology" evidence="5">
    <location>
        <begin position="131"/>
        <end position="195"/>
    </location>
</feature>
<evidence type="ECO:0000259" key="5">
    <source>
        <dbReference type="SMART" id="SM00322"/>
    </source>
</evidence>
<dbReference type="InterPro" id="IPR025721">
    <property type="entry name" value="Exosome_cplx_N_dom"/>
</dbReference>
<evidence type="ECO:0000256" key="1">
    <source>
        <dbReference type="ARBA" id="ARBA00022490"/>
    </source>
</evidence>
<evidence type="ECO:0000313" key="6">
    <source>
        <dbReference type="EMBL" id="EQD57492.1"/>
    </source>
</evidence>
<keyword evidence="1" id="KW-0963">Cytoplasm</keyword>
<evidence type="ECO:0000256" key="4">
    <source>
        <dbReference type="SAM" id="MobiDB-lite"/>
    </source>
</evidence>
<accession>T1AJK7</accession>
<dbReference type="GO" id="GO:0000178">
    <property type="term" value="C:exosome (RNase complex)"/>
    <property type="evidence" value="ECO:0007669"/>
    <property type="project" value="UniProtKB-KW"/>
</dbReference>
<dbReference type="GO" id="GO:0071034">
    <property type="term" value="P:CUT catabolic process"/>
    <property type="evidence" value="ECO:0007669"/>
    <property type="project" value="TreeGrafter"/>
</dbReference>
<sequence>MVLPGEELKVSGLRPGFGTYREDGRLYASVMGLLSARPPFARVIPLAGRYIPQKDDLVLGVVQAVGPTYWLLDIRAPHFTPLHVSGVPWQLDYGETVEYLRPGETVLVRVEGLDENRRVGVSMSGPNLGKLDGGFLVEISPSKVPRVIGKSGSMIQLIQGSTGARLVVGQNGRVWIEGGPEQIRKVREVLQLIDEEGQRRGLTDRVKALLAAQGSGGRGSDASFQDQAEEEKE</sequence>
<dbReference type="NCBIfam" id="NF003181">
    <property type="entry name" value="PRK04163.1-1"/>
    <property type="match status" value="1"/>
</dbReference>
<dbReference type="Pfam" id="PF14382">
    <property type="entry name" value="ECR1_N"/>
    <property type="match status" value="1"/>
</dbReference>
<dbReference type="HAMAP" id="MF_00623">
    <property type="entry name" value="Exosome_Rrp4"/>
    <property type="match status" value="1"/>
</dbReference>
<reference evidence="6" key="2">
    <citation type="journal article" date="2014" name="ISME J.">
        <title>Microbial stratification in low pH oxic and suboxic macroscopic growths along an acid mine drainage.</title>
        <authorList>
            <person name="Mendez-Garcia C."/>
            <person name="Mesa V."/>
            <person name="Sprenger R.R."/>
            <person name="Richter M."/>
            <person name="Diez M.S."/>
            <person name="Solano J."/>
            <person name="Bargiela R."/>
            <person name="Golyshina O.V."/>
            <person name="Manteca A."/>
            <person name="Ramos J.L."/>
            <person name="Gallego J.R."/>
            <person name="Llorente I."/>
            <person name="Martins Dos Santos V.A."/>
            <person name="Jensen O.N."/>
            <person name="Pelaez A.I."/>
            <person name="Sanchez J."/>
            <person name="Ferrer M."/>
        </authorList>
    </citation>
    <scope>NUCLEOTIDE SEQUENCE</scope>
</reference>
<dbReference type="InterPro" id="IPR004088">
    <property type="entry name" value="KH_dom_type_1"/>
</dbReference>
<dbReference type="GO" id="GO:0071051">
    <property type="term" value="P:poly(A)-dependent snoRNA 3'-end processing"/>
    <property type="evidence" value="ECO:0007669"/>
    <property type="project" value="TreeGrafter"/>
</dbReference>
<dbReference type="CDD" id="cd22524">
    <property type="entry name" value="KH-I_Rrp4_prokar"/>
    <property type="match status" value="1"/>
</dbReference>
<dbReference type="GO" id="GO:0005634">
    <property type="term" value="C:nucleus"/>
    <property type="evidence" value="ECO:0007669"/>
    <property type="project" value="UniProtKB-ARBA"/>
</dbReference>
<dbReference type="Gene3D" id="3.30.1370.10">
    <property type="entry name" value="K Homology domain, type 1"/>
    <property type="match status" value="1"/>
</dbReference>
<dbReference type="AlphaFoldDB" id="T1AJK7"/>
<dbReference type="GO" id="GO:0008143">
    <property type="term" value="F:poly(A) binding"/>
    <property type="evidence" value="ECO:0007669"/>
    <property type="project" value="InterPro"/>
</dbReference>
<dbReference type="SUPFAM" id="SSF54791">
    <property type="entry name" value="Eukaryotic type KH-domain (KH-domain type I)"/>
    <property type="match status" value="1"/>
</dbReference>
<keyword evidence="2" id="KW-0271">Exosome</keyword>
<dbReference type="PROSITE" id="PS50084">
    <property type="entry name" value="KH_TYPE_1"/>
    <property type="match status" value="1"/>
</dbReference>
<feature type="region of interest" description="Disordered" evidence="4">
    <location>
        <begin position="212"/>
        <end position="233"/>
    </location>
</feature>
<dbReference type="Gene3D" id="2.40.50.140">
    <property type="entry name" value="Nucleic acid-binding proteins"/>
    <property type="match status" value="1"/>
</dbReference>
<dbReference type="InterPro" id="IPR026699">
    <property type="entry name" value="Exosome_RNA_bind1/RRP40/RRP4"/>
</dbReference>
<dbReference type="InterPro" id="IPR036612">
    <property type="entry name" value="KH_dom_type_1_sf"/>
</dbReference>
<dbReference type="InterPro" id="IPR004087">
    <property type="entry name" value="KH_dom"/>
</dbReference>
<keyword evidence="3" id="KW-0694">RNA-binding</keyword>
<comment type="caution">
    <text evidence="6">The sequence shown here is derived from an EMBL/GenBank/DDBJ whole genome shotgun (WGS) entry which is preliminary data.</text>
</comment>
<dbReference type="InterPro" id="IPR012340">
    <property type="entry name" value="NA-bd_OB-fold"/>
</dbReference>
<dbReference type="Pfam" id="PF15985">
    <property type="entry name" value="KH_6"/>
    <property type="match status" value="1"/>
</dbReference>
<protein>
    <submittedName>
        <fullName evidence="6">Exosome complex RNA-binding protein Rrp4</fullName>
    </submittedName>
</protein>